<evidence type="ECO:0000256" key="7">
    <source>
        <dbReference type="ARBA" id="ARBA00047622"/>
    </source>
</evidence>
<comment type="catalytic activity">
    <reaction evidence="7">
        <text>phosphoethanolamine + S-adenosyl-L-methionine = N-methylethanolamine phosphate + S-adenosyl-L-homocysteine + H(+)</text>
        <dbReference type="Rhea" id="RHEA:20365"/>
        <dbReference type="ChEBI" id="CHEBI:15378"/>
        <dbReference type="ChEBI" id="CHEBI:57781"/>
        <dbReference type="ChEBI" id="CHEBI:57856"/>
        <dbReference type="ChEBI" id="CHEBI:58190"/>
        <dbReference type="ChEBI" id="CHEBI:59789"/>
        <dbReference type="EC" id="2.1.1.103"/>
    </reaction>
    <physiologicalReaction direction="left-to-right" evidence="7">
        <dbReference type="Rhea" id="RHEA:20366"/>
    </physiologicalReaction>
</comment>
<dbReference type="PANTHER" id="PTHR44307">
    <property type="entry name" value="PHOSPHOETHANOLAMINE METHYLTRANSFERASE"/>
    <property type="match status" value="1"/>
</dbReference>
<keyword evidence="3" id="KW-0489">Methyltransferase</keyword>
<dbReference type="EMBL" id="MU825409">
    <property type="protein sequence ID" value="KAJ7391031.1"/>
    <property type="molecule type" value="Genomic_DNA"/>
</dbReference>
<dbReference type="InterPro" id="IPR041698">
    <property type="entry name" value="Methyltransf_25"/>
</dbReference>
<keyword evidence="11" id="KW-1185">Reference proteome</keyword>
<dbReference type="Pfam" id="PF13649">
    <property type="entry name" value="Methyltransf_25"/>
    <property type="match status" value="1"/>
</dbReference>
<dbReference type="GO" id="GO:0000234">
    <property type="term" value="F:phosphoethanolamine N-methyltransferase activity"/>
    <property type="evidence" value="ECO:0007669"/>
    <property type="project" value="UniProtKB-EC"/>
</dbReference>
<organism evidence="10 11">
    <name type="scientific">Desmophyllum pertusum</name>
    <dbReference type="NCBI Taxonomy" id="174260"/>
    <lineage>
        <taxon>Eukaryota</taxon>
        <taxon>Metazoa</taxon>
        <taxon>Cnidaria</taxon>
        <taxon>Anthozoa</taxon>
        <taxon>Hexacorallia</taxon>
        <taxon>Scleractinia</taxon>
        <taxon>Caryophylliina</taxon>
        <taxon>Caryophylliidae</taxon>
        <taxon>Desmophyllum</taxon>
    </lineage>
</organism>
<dbReference type="InterPro" id="IPR029063">
    <property type="entry name" value="SAM-dependent_MTases_sf"/>
</dbReference>
<gene>
    <name evidence="10" type="ORF">OS493_021052</name>
</gene>
<protein>
    <recommendedName>
        <fullName evidence="5">phosphoethanolamine N-methyltransferase</fullName>
        <ecNumber evidence="5">2.1.1.103</ecNumber>
    </recommendedName>
</protein>
<dbReference type="EC" id="2.1.1.103" evidence="5"/>
<comment type="caution">
    <text evidence="10">The sequence shown here is derived from an EMBL/GenBank/DDBJ whole genome shotgun (WGS) entry which is preliminary data.</text>
</comment>
<evidence type="ECO:0000256" key="4">
    <source>
        <dbReference type="ARBA" id="ARBA00022679"/>
    </source>
</evidence>
<reference evidence="10" key="1">
    <citation type="submission" date="2023-01" db="EMBL/GenBank/DDBJ databases">
        <title>Genome assembly of the deep-sea coral Lophelia pertusa.</title>
        <authorList>
            <person name="Herrera S."/>
            <person name="Cordes E."/>
        </authorList>
    </citation>
    <scope>NUCLEOTIDE SEQUENCE</scope>
    <source>
        <strain evidence="10">USNM1676648</strain>
        <tissue evidence="10">Polyp</tissue>
    </source>
</reference>
<name>A0A9X0D922_9CNID</name>
<evidence type="ECO:0000256" key="1">
    <source>
        <dbReference type="ARBA" id="ARBA00004969"/>
    </source>
</evidence>
<dbReference type="OrthoDB" id="8300214at2759"/>
<keyword evidence="4" id="KW-0808">Transferase</keyword>
<dbReference type="Gene3D" id="3.40.50.150">
    <property type="entry name" value="Vaccinia Virus protein VP39"/>
    <property type="match status" value="1"/>
</dbReference>
<proteinExistence type="predicted"/>
<comment type="pathway">
    <text evidence="2">Lipid metabolism.</text>
</comment>
<evidence type="ECO:0000256" key="3">
    <source>
        <dbReference type="ARBA" id="ARBA00022603"/>
    </source>
</evidence>
<evidence type="ECO:0000313" key="10">
    <source>
        <dbReference type="EMBL" id="KAJ7391031.1"/>
    </source>
</evidence>
<comment type="catalytic activity">
    <reaction evidence="6">
        <text>N,N-dimethylethanolamine phosphate + S-adenosyl-L-methionine = phosphocholine + S-adenosyl-L-homocysteine + H(+)</text>
        <dbReference type="Rhea" id="RHEA:25325"/>
        <dbReference type="ChEBI" id="CHEBI:15378"/>
        <dbReference type="ChEBI" id="CHEBI:57856"/>
        <dbReference type="ChEBI" id="CHEBI:58641"/>
        <dbReference type="ChEBI" id="CHEBI:59789"/>
        <dbReference type="ChEBI" id="CHEBI:295975"/>
        <dbReference type="EC" id="2.1.1.103"/>
    </reaction>
    <physiologicalReaction direction="left-to-right" evidence="6">
        <dbReference type="Rhea" id="RHEA:25326"/>
    </physiologicalReaction>
</comment>
<dbReference type="SUPFAM" id="SSF53335">
    <property type="entry name" value="S-adenosyl-L-methionine-dependent methyltransferases"/>
    <property type="match status" value="1"/>
</dbReference>
<evidence type="ECO:0000256" key="2">
    <source>
        <dbReference type="ARBA" id="ARBA00005189"/>
    </source>
</evidence>
<evidence type="ECO:0000256" key="5">
    <source>
        <dbReference type="ARBA" id="ARBA00035674"/>
    </source>
</evidence>
<evidence type="ECO:0000256" key="6">
    <source>
        <dbReference type="ARBA" id="ARBA00047619"/>
    </source>
</evidence>
<comment type="pathway">
    <text evidence="1">Phospholipid metabolism; phosphatidylcholine biosynthesis.</text>
</comment>
<comment type="catalytic activity">
    <reaction evidence="8">
        <text>N-methylethanolamine phosphate + S-adenosyl-L-methionine = N,N-dimethylethanolamine phosphate + S-adenosyl-L-homocysteine + H(+)</text>
        <dbReference type="Rhea" id="RHEA:25321"/>
        <dbReference type="ChEBI" id="CHEBI:15378"/>
        <dbReference type="ChEBI" id="CHEBI:57781"/>
        <dbReference type="ChEBI" id="CHEBI:57856"/>
        <dbReference type="ChEBI" id="CHEBI:58641"/>
        <dbReference type="ChEBI" id="CHEBI:59789"/>
        <dbReference type="EC" id="2.1.1.103"/>
    </reaction>
    <physiologicalReaction direction="left-to-right" evidence="8">
        <dbReference type="Rhea" id="RHEA:25322"/>
    </physiologicalReaction>
</comment>
<accession>A0A9X0D922</accession>
<dbReference type="GO" id="GO:0032259">
    <property type="term" value="P:methylation"/>
    <property type="evidence" value="ECO:0007669"/>
    <property type="project" value="UniProtKB-KW"/>
</dbReference>
<sequence>MKDKKRQASSQLDNEETKQFLAALVESNQTRDQMTEFWNKHSMAQSVEEMMLDSKAETLTQDEHPEVMGMLPCIKGKDVLELGAGIGRFTGDIAKDAHHVTAVDFMQSFTDKNEEVNGAKFNNIDFVCADVTKLDRPQGSYDVIFSNWLLMYLSDEELEKLALKMLQWLKDDGFLFFRESCYHSSGDMKNSENPTVYRTPQMYTDLFSAVKKQLPNGDVTRLEVVTYRSVEAYAKHKQNKHQFFLVVEESILKRWKQRKFTRIS</sequence>
<dbReference type="Proteomes" id="UP001163046">
    <property type="component" value="Unassembled WGS sequence"/>
</dbReference>
<evidence type="ECO:0000259" key="9">
    <source>
        <dbReference type="Pfam" id="PF13649"/>
    </source>
</evidence>
<dbReference type="PANTHER" id="PTHR44307:SF2">
    <property type="entry name" value="PHOSPHOETHANOLAMINE METHYLTRANSFERASE ISOFORM X1"/>
    <property type="match status" value="1"/>
</dbReference>
<feature type="domain" description="Methyltransferase" evidence="9">
    <location>
        <begin position="79"/>
        <end position="173"/>
    </location>
</feature>
<evidence type="ECO:0000256" key="8">
    <source>
        <dbReference type="ARBA" id="ARBA00047841"/>
    </source>
</evidence>
<dbReference type="CDD" id="cd02440">
    <property type="entry name" value="AdoMet_MTases"/>
    <property type="match status" value="1"/>
</dbReference>
<evidence type="ECO:0000313" key="11">
    <source>
        <dbReference type="Proteomes" id="UP001163046"/>
    </source>
</evidence>
<dbReference type="AlphaFoldDB" id="A0A9X0D922"/>